<proteinExistence type="predicted"/>
<accession>A0AA49BPB2</accession>
<evidence type="ECO:0000313" key="2">
    <source>
        <dbReference type="Proteomes" id="UP001200740"/>
    </source>
</evidence>
<organism evidence="1 2">
    <name type="scientific">Arthrobacter phage Reedo</name>
    <dbReference type="NCBI Taxonomy" id="2910755"/>
    <lineage>
        <taxon>Viruses</taxon>
        <taxon>Duplodnaviria</taxon>
        <taxon>Heunggongvirae</taxon>
        <taxon>Uroviricota</taxon>
        <taxon>Caudoviricetes</taxon>
        <taxon>Casidaviridae</taxon>
        <taxon>Manhattanvirus</taxon>
        <taxon>Manhattanvirus reedo</taxon>
    </lineage>
</organism>
<dbReference type="InterPro" id="IPR013325">
    <property type="entry name" value="RNA_pol_sigma_r2"/>
</dbReference>
<dbReference type="EMBL" id="OL455896">
    <property type="protein sequence ID" value="UJQ86834.1"/>
    <property type="molecule type" value="Genomic_DNA"/>
</dbReference>
<dbReference type="SUPFAM" id="SSF88659">
    <property type="entry name" value="Sigma3 and sigma4 domains of RNA polymerase sigma factors"/>
    <property type="match status" value="1"/>
</dbReference>
<dbReference type="Proteomes" id="UP001200740">
    <property type="component" value="Segment"/>
</dbReference>
<protein>
    <submittedName>
        <fullName evidence="1">DNA binding protein</fullName>
    </submittedName>
</protein>
<sequence>MTFDKIIADVFVRNIERRFESIEAERQAIAAAKQGDEEATVALMYAYAYMLRSGVRWYMRSLPSVPKAADLEDVRSNAVTGLLAAIKAFDLDAEIHDRLAAIAKDHIYEHVSAGAPTAVAAFTVPQRTMSRFFSILREADGNVYEAAALAPSKHMTRETFLAVLSAVRNVDSYEAATEANAGGFDGTTGERFGVGGERGIEARPLWDGSEAEDDALLVEAAFEAVDDLEKNVCEMAYGFTDYDPVPDAEIGHRLGFSRAKAQRVRSSALGKMRNALAVP</sequence>
<dbReference type="SUPFAM" id="SSF88946">
    <property type="entry name" value="Sigma2 domain of RNA polymerase sigma factors"/>
    <property type="match status" value="1"/>
</dbReference>
<dbReference type="GeneID" id="77954620"/>
<reference evidence="1" key="1">
    <citation type="submission" date="2021-11" db="EMBL/GenBank/DDBJ databases">
        <authorList>
            <person name="Furlong K.P."/>
            <person name="Elkbouli M."/>
            <person name="Barwitzki K."/>
            <person name="Hastings E.M."/>
            <person name="Saal A.P."/>
            <person name="Sandouka T."/>
            <person name="Tran A."/>
            <person name="Tremblay V."/>
            <person name="Williams E.C."/>
            <person name="Giles L.L."/>
            <person name="McCarthy L."/>
            <person name="Wheaton K.A."/>
            <person name="Chan K."/>
            <person name="Rudner A.D."/>
            <person name="Beyer A.R."/>
            <person name="Chong R.A."/>
            <person name="Edgington N.P."/>
            <person name="Freise A.C."/>
            <person name="Garcia Costas A.M."/>
            <person name="Gibb B.P."/>
            <person name="Klyczek K.K."/>
            <person name="Swerdlow S.J."/>
            <person name="Garlena R.A."/>
            <person name="Russell D.A."/>
            <person name="Jacobs-Sera D."/>
            <person name="Hatfull G.F."/>
        </authorList>
    </citation>
    <scope>NUCLEOTIDE SEQUENCE</scope>
</reference>
<dbReference type="KEGG" id="vg:77954620"/>
<name>A0AA49BPB2_9CAUD</name>
<dbReference type="RefSeq" id="YP_010678227.1">
    <property type="nucleotide sequence ID" value="NC_071032.1"/>
</dbReference>
<dbReference type="GO" id="GO:0006352">
    <property type="term" value="P:DNA-templated transcription initiation"/>
    <property type="evidence" value="ECO:0007669"/>
    <property type="project" value="InterPro"/>
</dbReference>
<dbReference type="Gene3D" id="1.10.1740.10">
    <property type="match status" value="1"/>
</dbReference>
<keyword evidence="2" id="KW-1185">Reference proteome</keyword>
<dbReference type="Gene3D" id="1.10.10.10">
    <property type="entry name" value="Winged helix-like DNA-binding domain superfamily/Winged helix DNA-binding domain"/>
    <property type="match status" value="1"/>
</dbReference>
<gene>
    <name evidence="1" type="primary">44</name>
    <name evidence="1" type="ORF">SEA_REEDO_44</name>
</gene>
<dbReference type="InterPro" id="IPR013324">
    <property type="entry name" value="RNA_pol_sigma_r3/r4-like"/>
</dbReference>
<dbReference type="InterPro" id="IPR036388">
    <property type="entry name" value="WH-like_DNA-bd_sf"/>
</dbReference>
<evidence type="ECO:0000313" key="1">
    <source>
        <dbReference type="EMBL" id="UJQ86834.1"/>
    </source>
</evidence>
<dbReference type="GO" id="GO:0003700">
    <property type="term" value="F:DNA-binding transcription factor activity"/>
    <property type="evidence" value="ECO:0007669"/>
    <property type="project" value="InterPro"/>
</dbReference>